<dbReference type="AlphaFoldDB" id="A0A2M7Q9Y3"/>
<feature type="compositionally biased region" description="Gly residues" evidence="4">
    <location>
        <begin position="650"/>
        <end position="666"/>
    </location>
</feature>
<feature type="region of interest" description="Disordered" evidence="4">
    <location>
        <begin position="633"/>
        <end position="666"/>
    </location>
</feature>
<reference evidence="8" key="1">
    <citation type="submission" date="2017-09" db="EMBL/GenBank/DDBJ databases">
        <title>Depth-based differentiation of microbial function through sediment-hosted aquifers and enrichment of novel symbionts in the deep terrestrial subsurface.</title>
        <authorList>
            <person name="Probst A.J."/>
            <person name="Ladd B."/>
            <person name="Jarett J.K."/>
            <person name="Geller-Mcgrath D.E."/>
            <person name="Sieber C.M.K."/>
            <person name="Emerson J.B."/>
            <person name="Anantharaman K."/>
            <person name="Thomas B.C."/>
            <person name="Malmstrom R."/>
            <person name="Stieglmeier M."/>
            <person name="Klingl A."/>
            <person name="Woyke T."/>
            <person name="Ryan C.M."/>
            <person name="Banfield J.F."/>
        </authorList>
    </citation>
    <scope>NUCLEOTIDE SEQUENCE [LARGE SCALE GENOMIC DNA]</scope>
</reference>
<feature type="domain" description="CzcB-like barrel-sandwich hybrid" evidence="5">
    <location>
        <begin position="69"/>
        <end position="459"/>
    </location>
</feature>
<dbReference type="InterPro" id="IPR050465">
    <property type="entry name" value="UPF0194_transport"/>
</dbReference>
<dbReference type="Gene3D" id="2.40.30.170">
    <property type="match status" value="1"/>
</dbReference>
<feature type="domain" description="YknX-like beta-barrel" evidence="6">
    <location>
        <begin position="474"/>
        <end position="547"/>
    </location>
</feature>
<protein>
    <submittedName>
        <fullName evidence="7">Uncharacterized protein</fullName>
    </submittedName>
</protein>
<evidence type="ECO:0000313" key="8">
    <source>
        <dbReference type="Proteomes" id="UP000230973"/>
    </source>
</evidence>
<evidence type="ECO:0000256" key="4">
    <source>
        <dbReference type="SAM" id="MobiDB-lite"/>
    </source>
</evidence>
<keyword evidence="2 3" id="KW-0175">Coiled coil</keyword>
<evidence type="ECO:0000313" key="7">
    <source>
        <dbReference type="EMBL" id="PIY62693.1"/>
    </source>
</evidence>
<name>A0A2M7Q9Y3_9BACT</name>
<dbReference type="Gene3D" id="6.20.50.140">
    <property type="match status" value="1"/>
</dbReference>
<proteinExistence type="predicted"/>
<evidence type="ECO:0000259" key="5">
    <source>
        <dbReference type="Pfam" id="PF25973"/>
    </source>
</evidence>
<dbReference type="Pfam" id="PF25973">
    <property type="entry name" value="BSH_CzcB"/>
    <property type="match status" value="1"/>
</dbReference>
<dbReference type="InterPro" id="IPR058636">
    <property type="entry name" value="Beta-barrel_YknX"/>
</dbReference>
<dbReference type="SUPFAM" id="SSF111369">
    <property type="entry name" value="HlyD-like secretion proteins"/>
    <property type="match status" value="1"/>
</dbReference>
<dbReference type="Gene3D" id="2.40.50.100">
    <property type="match status" value="1"/>
</dbReference>
<evidence type="ECO:0000256" key="1">
    <source>
        <dbReference type="ARBA" id="ARBA00004196"/>
    </source>
</evidence>
<dbReference type="Gene3D" id="1.10.287.470">
    <property type="entry name" value="Helix hairpin bin"/>
    <property type="match status" value="1"/>
</dbReference>
<dbReference type="PANTHER" id="PTHR32347:SF23">
    <property type="entry name" value="BLL5650 PROTEIN"/>
    <property type="match status" value="1"/>
</dbReference>
<feature type="coiled-coil region" evidence="3">
    <location>
        <begin position="107"/>
        <end position="186"/>
    </location>
</feature>
<dbReference type="Proteomes" id="UP000230973">
    <property type="component" value="Unassembled WGS sequence"/>
</dbReference>
<feature type="compositionally biased region" description="Low complexity" evidence="4">
    <location>
        <begin position="633"/>
        <end position="644"/>
    </location>
</feature>
<dbReference type="PANTHER" id="PTHR32347">
    <property type="entry name" value="EFFLUX SYSTEM COMPONENT YKNX-RELATED"/>
    <property type="match status" value="1"/>
</dbReference>
<dbReference type="InterPro" id="IPR058647">
    <property type="entry name" value="BSH_CzcB-like"/>
</dbReference>
<dbReference type="GO" id="GO:0030313">
    <property type="term" value="C:cell envelope"/>
    <property type="evidence" value="ECO:0007669"/>
    <property type="project" value="UniProtKB-SubCell"/>
</dbReference>
<comment type="caution">
    <text evidence="7">The sequence shown here is derived from an EMBL/GenBank/DDBJ whole genome shotgun (WGS) entry which is preliminary data.</text>
</comment>
<accession>A0A2M7Q9Y3</accession>
<gene>
    <name evidence="7" type="ORF">COY93_02560</name>
</gene>
<evidence type="ECO:0000256" key="2">
    <source>
        <dbReference type="ARBA" id="ARBA00023054"/>
    </source>
</evidence>
<comment type="subcellular location">
    <subcellularLocation>
        <location evidence="1">Cell envelope</location>
    </subcellularLocation>
</comment>
<dbReference type="EMBL" id="PFLC01000032">
    <property type="protein sequence ID" value="PIY62693.1"/>
    <property type="molecule type" value="Genomic_DNA"/>
</dbReference>
<evidence type="ECO:0000259" key="6">
    <source>
        <dbReference type="Pfam" id="PF25990"/>
    </source>
</evidence>
<evidence type="ECO:0000256" key="3">
    <source>
        <dbReference type="SAM" id="Coils"/>
    </source>
</evidence>
<feature type="coiled-coil region" evidence="3">
    <location>
        <begin position="356"/>
        <end position="409"/>
    </location>
</feature>
<dbReference type="Pfam" id="PF25990">
    <property type="entry name" value="Beta-barrel_YknX"/>
    <property type="match status" value="1"/>
</dbReference>
<sequence>MKRILHSMKRRKKSWTVGAVLVVGGGFLVGQSMGGNAVVTRYVLAAAERGTLMTSVTGSGQVQGEVEFDVSPDSSGKVLRVDVQNGQHVDEGDVIAVLDSADAAKTVRNARLNLANAQLSMQKLLDSVDSLTLLQAQNDLAQAERDLTDLEDGPDDRELQTAKDAVTKAERNLAQAERDLVETKYDSEQSLLTSSENGYNSVGEAFTDLSVAISDLSDLVGTSASEFEYVGYYRLLVGPSFTEGLVDDYEDARDSYNAAWLAYQDLDHDSSTDDKIDLINQTLAAGKDIADTLIDARTLLNQVESVGYDTSAIADHIDDMITAVPSNITKINSRVSSLQSTANSLRTAEINAPNDIADAEYAVEDAKSKLADAKADLIDLTADSDSIDVAIAKENVAEKKQRLADLQAGPDEIELNSQRLTLQDRQNSLNDALEAYTNCTVRAPISGTVANLSAQVGQKSSGTVATVIADRLTATVSLNEIDVAGVKAGNKVTSTFDAVEDLIVTGTVKEVDPVGSVSSGVVNYGVLITFDTQDERIRSGMSVSVTVVTQVKQGALYVPSSAIKSQGDVSYVEVLDGVDAAAGLSSQGVTSDTAPRQVQVEVGLSNDTSTEILSGLDEGGLVVTRTVTDSSAAGSTAAALRSTTPSLLGNMGGGAGQRGGGFAPRD</sequence>
<organism evidence="7 8">
    <name type="scientific">Candidatus Uhrbacteria bacterium CG_4_10_14_0_8_um_filter_58_22</name>
    <dbReference type="NCBI Taxonomy" id="1975029"/>
    <lineage>
        <taxon>Bacteria</taxon>
        <taxon>Candidatus Uhriibacteriota</taxon>
    </lineage>
</organism>